<accession>A0ABQ4RP43</accession>
<organism evidence="2 3">
    <name type="scientific">Methylobacterium dankookense</name>
    <dbReference type="NCBI Taxonomy" id="560405"/>
    <lineage>
        <taxon>Bacteria</taxon>
        <taxon>Pseudomonadati</taxon>
        <taxon>Pseudomonadota</taxon>
        <taxon>Alphaproteobacteria</taxon>
        <taxon>Hyphomicrobiales</taxon>
        <taxon>Methylobacteriaceae</taxon>
        <taxon>Methylobacterium</taxon>
    </lineage>
</organism>
<feature type="region of interest" description="Disordered" evidence="1">
    <location>
        <begin position="1"/>
        <end position="20"/>
    </location>
</feature>
<evidence type="ECO:0000256" key="1">
    <source>
        <dbReference type="SAM" id="MobiDB-lite"/>
    </source>
</evidence>
<reference evidence="2" key="2">
    <citation type="submission" date="2021-08" db="EMBL/GenBank/DDBJ databases">
        <authorList>
            <person name="Tani A."/>
            <person name="Ola A."/>
            <person name="Ogura Y."/>
            <person name="Katsura K."/>
            <person name="Hayashi T."/>
        </authorList>
    </citation>
    <scope>NUCLEOTIDE SEQUENCE</scope>
    <source>
        <strain evidence="2">DSM 22415</strain>
    </source>
</reference>
<name>A0ABQ4RP43_9HYPH</name>
<evidence type="ECO:0000313" key="2">
    <source>
        <dbReference type="EMBL" id="GJD58970.1"/>
    </source>
</evidence>
<dbReference type="Proteomes" id="UP001055303">
    <property type="component" value="Unassembled WGS sequence"/>
</dbReference>
<comment type="caution">
    <text evidence="2">The sequence shown here is derived from an EMBL/GenBank/DDBJ whole genome shotgun (WGS) entry which is preliminary data.</text>
</comment>
<evidence type="ECO:0000313" key="3">
    <source>
        <dbReference type="Proteomes" id="UP001055303"/>
    </source>
</evidence>
<protein>
    <submittedName>
        <fullName evidence="2">Uncharacterized protein</fullName>
    </submittedName>
</protein>
<gene>
    <name evidence="2" type="ORF">IFDJLNFL_4896</name>
</gene>
<dbReference type="EMBL" id="BPQI01000177">
    <property type="protein sequence ID" value="GJD58970.1"/>
    <property type="molecule type" value="Genomic_DNA"/>
</dbReference>
<sequence length="42" mass="4154">MIWSTQAPASGAASERKPFNGCVPAIIGGAPDGAEGGPTKRV</sequence>
<proteinExistence type="predicted"/>
<keyword evidence="3" id="KW-1185">Reference proteome</keyword>
<reference evidence="2" key="1">
    <citation type="journal article" date="2021" name="Front. Microbiol.">
        <title>Comprehensive Comparative Genomics and Phenotyping of Methylobacterium Species.</title>
        <authorList>
            <person name="Alessa O."/>
            <person name="Ogura Y."/>
            <person name="Fujitani Y."/>
            <person name="Takami H."/>
            <person name="Hayashi T."/>
            <person name="Sahin N."/>
            <person name="Tani A."/>
        </authorList>
    </citation>
    <scope>NUCLEOTIDE SEQUENCE</scope>
    <source>
        <strain evidence="2">DSM 22415</strain>
    </source>
</reference>